<reference evidence="3 4" key="1">
    <citation type="submission" date="2014-06" db="EMBL/GenBank/DDBJ databases">
        <authorList>
            <person name="Swart Estienne"/>
        </authorList>
    </citation>
    <scope>NUCLEOTIDE SEQUENCE [LARGE SCALE GENOMIC DNA]</scope>
    <source>
        <strain evidence="3 4">130c</strain>
    </source>
</reference>
<evidence type="ECO:0000313" key="4">
    <source>
        <dbReference type="Proteomes" id="UP000039865"/>
    </source>
</evidence>
<protein>
    <recommendedName>
        <fullName evidence="5">Transmembrane protein</fullName>
    </recommendedName>
</protein>
<feature type="transmembrane region" description="Helical" evidence="2">
    <location>
        <begin position="223"/>
        <end position="244"/>
    </location>
</feature>
<accession>A0A078AI88</accession>
<dbReference type="Proteomes" id="UP000039865">
    <property type="component" value="Unassembled WGS sequence"/>
</dbReference>
<proteinExistence type="predicted"/>
<dbReference type="PANTHER" id="PTHR11319">
    <property type="entry name" value="G PROTEIN-COUPLED RECEPTOR-RELATED"/>
    <property type="match status" value="1"/>
</dbReference>
<gene>
    <name evidence="3" type="primary">Contig2272.g2442</name>
    <name evidence="3" type="ORF">STYLEM_10669</name>
</gene>
<evidence type="ECO:0008006" key="5">
    <source>
        <dbReference type="Google" id="ProtNLM"/>
    </source>
</evidence>
<keyword evidence="4" id="KW-1185">Reference proteome</keyword>
<dbReference type="AlphaFoldDB" id="A0A078AI88"/>
<evidence type="ECO:0000313" key="3">
    <source>
        <dbReference type="EMBL" id="CDW81646.1"/>
    </source>
</evidence>
<dbReference type="OMA" id="INIAMAQ"/>
<dbReference type="InParanoid" id="A0A078AI88"/>
<feature type="transmembrane region" description="Helical" evidence="2">
    <location>
        <begin position="490"/>
        <end position="508"/>
    </location>
</feature>
<evidence type="ECO:0000256" key="2">
    <source>
        <dbReference type="SAM" id="Phobius"/>
    </source>
</evidence>
<feature type="transmembrane region" description="Helical" evidence="2">
    <location>
        <begin position="561"/>
        <end position="586"/>
    </location>
</feature>
<name>A0A078AI88_STYLE</name>
<feature type="transmembrane region" description="Helical" evidence="2">
    <location>
        <begin position="520"/>
        <end position="541"/>
    </location>
</feature>
<keyword evidence="2" id="KW-0472">Membrane</keyword>
<keyword evidence="2" id="KW-1133">Transmembrane helix</keyword>
<feature type="transmembrane region" description="Helical" evidence="2">
    <location>
        <begin position="360"/>
        <end position="382"/>
    </location>
</feature>
<feature type="transmembrane region" description="Helical" evidence="2">
    <location>
        <begin position="414"/>
        <end position="437"/>
    </location>
</feature>
<feature type="transmembrane region" description="Helical" evidence="2">
    <location>
        <begin position="256"/>
        <end position="274"/>
    </location>
</feature>
<dbReference type="PANTHER" id="PTHR11319:SF35">
    <property type="entry name" value="OUTER MEMBRANE PROTEIN PMPC-RELATED"/>
    <property type="match status" value="1"/>
</dbReference>
<keyword evidence="2" id="KW-0812">Transmembrane</keyword>
<dbReference type="EMBL" id="CCKQ01010141">
    <property type="protein sequence ID" value="CDW81646.1"/>
    <property type="molecule type" value="Genomic_DNA"/>
</dbReference>
<feature type="compositionally biased region" description="Low complexity" evidence="1">
    <location>
        <begin position="836"/>
        <end position="847"/>
    </location>
</feature>
<evidence type="ECO:0000256" key="1">
    <source>
        <dbReference type="SAM" id="MobiDB-lite"/>
    </source>
</evidence>
<organism evidence="3 4">
    <name type="scientific">Stylonychia lemnae</name>
    <name type="common">Ciliate</name>
    <dbReference type="NCBI Taxonomy" id="5949"/>
    <lineage>
        <taxon>Eukaryota</taxon>
        <taxon>Sar</taxon>
        <taxon>Alveolata</taxon>
        <taxon>Ciliophora</taxon>
        <taxon>Intramacronucleata</taxon>
        <taxon>Spirotrichea</taxon>
        <taxon>Stichotrichia</taxon>
        <taxon>Sporadotrichida</taxon>
        <taxon>Oxytrichidae</taxon>
        <taxon>Stylonychinae</taxon>
        <taxon>Stylonychia</taxon>
    </lineage>
</organism>
<feature type="compositionally biased region" description="Polar residues" evidence="1">
    <location>
        <begin position="823"/>
        <end position="835"/>
    </location>
</feature>
<feature type="transmembrane region" description="Helical" evidence="2">
    <location>
        <begin position="327"/>
        <end position="348"/>
    </location>
</feature>
<feature type="region of interest" description="Disordered" evidence="1">
    <location>
        <begin position="823"/>
        <end position="847"/>
    </location>
</feature>
<dbReference type="OrthoDB" id="293760at2759"/>
<sequence length="1194" mass="139115">MDKYGQIVGTDFISKVRVNFDTTSLSERQNLYPPIIEGSNIFDVIGGVAVISDIIVVGTPGTSYQLTFSTDGIDLSKTSNKDVMNKEGLSNLNFNLDFNLRECEVGEQFTVAGKCQLCQGSYSLIKMSEPGSCDVCPKEKAKCLGGAQIGPLPGYWRRNNESKIFSQCLYELACLGMIPPNNNILGECSKGYRGVLCADCEIGFSRDNDFQCSFCPIPFLNSLRLLAILTAVVILVVFMIRSSLNGAMDANNVTSIYLKILLNHFQLILVTASFDFRWSQQIVEFFSSTKQVATASTQIFSFDCFLDKRSSNDQSSQGLNRIFFQKLIMIALLPFLLTILCFIVWNTYMKIQKNQVEMRGKILSSLVILLFLVHPSLVTYSFQNFKCKEVEGEQRVQDDLEIQCWSTVHNVYSYFVALPSIIVWGLGIPFFALIILIKRRKQLNSFDIRQSYGFLYRGYRKDYYYWEIVIMYRKICIIFTAVFISNFGVVAQALIVFFILIIFLLINFKKQPFNTLVLNDLETLSLITSMVTIYCGLFFILNKPQEWIEENPDYARGSVSLSIGFQRLFFALILISNLLFFTYWSLKMYEEAKAKFREKFTKIYLALCLCFNKNKLEAEIIAQDIEQQNINYYQQLSSQLKLIKKQFRNGELKLNKNNIERLLISLSLEQIKKQVRPREYESFDANHFEREQKRLLRRKYSISKIEQAKHSLHRQNNNQNLKKQSALEQKFEQNEADYYEEITQYYRDEESRFQTIQTDDSQLDINFEINSQKARRKTLSQSQRGLSFNFKQNRDNQIEKGFRYNRFKKDKIDTILMSQQNVRLPQSNLSNQVDTSSSNKQSQYNKSLTKVENKVQNNNFLRIRRELPEMLLKATTQNQNQSKNLQYSPANMINQLPYQFQSSNQSQLESLQESVSQIDQNSSIYEEILEEDQSQQTEEFIKIANEYNSKKKSNFIQVSKRQTQKGKFGVKRNKHQMMLDSKVNRDSQGFPENLRTSRQMQNKAQSEYQEQQLSIEFIKDEDELSENPYSNNQNIIQEKIQTEQQEQEIAEISNSVVDKIDYEQEEIKYDDNNIIIFSNREEQIQLHKTKAFQPTKSFIIKQNKLQTQNKLTELTKSNKESNTKQELNIIQDENDCQEDLNEMVLELLDYTYNSEKTFENNKNFEQSQNFSSFGCNDIDDSQKLLSTQKMETKN</sequence>